<dbReference type="EMBL" id="JALNTZ010000008">
    <property type="protein sequence ID" value="KAJ3643947.1"/>
    <property type="molecule type" value="Genomic_DNA"/>
</dbReference>
<proteinExistence type="predicted"/>
<sequence>MVVRVCGWRSQRGVKRESPQSEQLDREITRPRNSSTDPGYSTHHGPRPCYPSQTLWMYGCCQTGLPPQHLSIRRSRLRDAKFPTISAHRKGHGRRIISAVHGR</sequence>
<feature type="region of interest" description="Disordered" evidence="1">
    <location>
        <begin position="1"/>
        <end position="46"/>
    </location>
</feature>
<evidence type="ECO:0000313" key="3">
    <source>
        <dbReference type="Proteomes" id="UP001168821"/>
    </source>
</evidence>
<organism evidence="2 3">
    <name type="scientific">Zophobas morio</name>
    <dbReference type="NCBI Taxonomy" id="2755281"/>
    <lineage>
        <taxon>Eukaryota</taxon>
        <taxon>Metazoa</taxon>
        <taxon>Ecdysozoa</taxon>
        <taxon>Arthropoda</taxon>
        <taxon>Hexapoda</taxon>
        <taxon>Insecta</taxon>
        <taxon>Pterygota</taxon>
        <taxon>Neoptera</taxon>
        <taxon>Endopterygota</taxon>
        <taxon>Coleoptera</taxon>
        <taxon>Polyphaga</taxon>
        <taxon>Cucujiformia</taxon>
        <taxon>Tenebrionidae</taxon>
        <taxon>Zophobas</taxon>
    </lineage>
</organism>
<dbReference type="Proteomes" id="UP001168821">
    <property type="component" value="Unassembled WGS sequence"/>
</dbReference>
<evidence type="ECO:0000313" key="2">
    <source>
        <dbReference type="EMBL" id="KAJ3643947.1"/>
    </source>
</evidence>
<keyword evidence="3" id="KW-1185">Reference proteome</keyword>
<protein>
    <submittedName>
        <fullName evidence="2">Uncharacterized protein</fullName>
    </submittedName>
</protein>
<comment type="caution">
    <text evidence="2">The sequence shown here is derived from an EMBL/GenBank/DDBJ whole genome shotgun (WGS) entry which is preliminary data.</text>
</comment>
<gene>
    <name evidence="2" type="ORF">Zmor_026627</name>
</gene>
<dbReference type="AlphaFoldDB" id="A0AA38HX76"/>
<reference evidence="2" key="1">
    <citation type="journal article" date="2023" name="G3 (Bethesda)">
        <title>Whole genome assemblies of Zophobas morio and Tenebrio molitor.</title>
        <authorList>
            <person name="Kaur S."/>
            <person name="Stinson S.A."/>
            <person name="diCenzo G.C."/>
        </authorList>
    </citation>
    <scope>NUCLEOTIDE SEQUENCE</scope>
    <source>
        <strain evidence="2">QUZm001</strain>
    </source>
</reference>
<feature type="compositionally biased region" description="Basic and acidic residues" evidence="1">
    <location>
        <begin position="14"/>
        <end position="30"/>
    </location>
</feature>
<accession>A0AA38HX76</accession>
<name>A0AA38HX76_9CUCU</name>
<evidence type="ECO:0000256" key="1">
    <source>
        <dbReference type="SAM" id="MobiDB-lite"/>
    </source>
</evidence>